<feature type="domain" description="Palmitoyltransferase DHHC" evidence="11">
    <location>
        <begin position="103"/>
        <end position="225"/>
    </location>
</feature>
<keyword evidence="3 10" id="KW-0812">Transmembrane</keyword>
<keyword evidence="2 10" id="KW-0808">Transferase</keyword>
<comment type="domain">
    <text evidence="10">The DHHC domain is required for palmitoyltransferase activity.</text>
</comment>
<keyword evidence="4 10" id="KW-1133">Transmembrane helix</keyword>
<evidence type="ECO:0000313" key="12">
    <source>
        <dbReference type="EMBL" id="KAG0672236.1"/>
    </source>
</evidence>
<dbReference type="InterPro" id="IPR001594">
    <property type="entry name" value="Palmitoyltrfase_DHHC"/>
</dbReference>
<evidence type="ECO:0000256" key="1">
    <source>
        <dbReference type="ARBA" id="ARBA00004141"/>
    </source>
</evidence>
<evidence type="ECO:0000313" key="13">
    <source>
        <dbReference type="Proteomes" id="UP000750334"/>
    </source>
</evidence>
<comment type="caution">
    <text evidence="12">The sequence shown here is derived from an EMBL/GenBank/DDBJ whole genome shotgun (WGS) entry which is preliminary data.</text>
</comment>
<keyword evidence="7" id="KW-0449">Lipoprotein</keyword>
<dbReference type="EC" id="2.3.1.225" evidence="10"/>
<evidence type="ECO:0000256" key="4">
    <source>
        <dbReference type="ARBA" id="ARBA00022989"/>
    </source>
</evidence>
<feature type="transmembrane region" description="Helical" evidence="10">
    <location>
        <begin position="12"/>
        <end position="28"/>
    </location>
</feature>
<comment type="similarity">
    <text evidence="10">Belongs to the DHHC palmitoyltransferase family.</text>
</comment>
<keyword evidence="8 10" id="KW-0012">Acyltransferase</keyword>
<dbReference type="GO" id="GO:0016020">
    <property type="term" value="C:membrane"/>
    <property type="evidence" value="ECO:0007669"/>
    <property type="project" value="UniProtKB-SubCell"/>
</dbReference>
<dbReference type="PROSITE" id="PS50216">
    <property type="entry name" value="DHHC"/>
    <property type="match status" value="1"/>
</dbReference>
<organism evidence="12 13">
    <name type="scientific">Maudiozyma exigua</name>
    <name type="common">Yeast</name>
    <name type="synonym">Kazachstania exigua</name>
    <dbReference type="NCBI Taxonomy" id="34358"/>
    <lineage>
        <taxon>Eukaryota</taxon>
        <taxon>Fungi</taxon>
        <taxon>Dikarya</taxon>
        <taxon>Ascomycota</taxon>
        <taxon>Saccharomycotina</taxon>
        <taxon>Saccharomycetes</taxon>
        <taxon>Saccharomycetales</taxon>
        <taxon>Saccharomycetaceae</taxon>
        <taxon>Maudiozyma</taxon>
    </lineage>
</organism>
<accession>A0A9P6WGP5</accession>
<dbReference type="InterPro" id="IPR039859">
    <property type="entry name" value="PFA4/ZDH16/20/ERF2-like"/>
</dbReference>
<dbReference type="Pfam" id="PF01529">
    <property type="entry name" value="DHHC"/>
    <property type="match status" value="1"/>
</dbReference>
<name>A0A9P6WGP5_MAUEX</name>
<comment type="catalytic activity">
    <reaction evidence="9 10">
        <text>L-cysteinyl-[protein] + hexadecanoyl-CoA = S-hexadecanoyl-L-cysteinyl-[protein] + CoA</text>
        <dbReference type="Rhea" id="RHEA:36683"/>
        <dbReference type="Rhea" id="RHEA-COMP:10131"/>
        <dbReference type="Rhea" id="RHEA-COMP:11032"/>
        <dbReference type="ChEBI" id="CHEBI:29950"/>
        <dbReference type="ChEBI" id="CHEBI:57287"/>
        <dbReference type="ChEBI" id="CHEBI:57379"/>
        <dbReference type="ChEBI" id="CHEBI:74151"/>
        <dbReference type="EC" id="2.3.1.225"/>
    </reaction>
</comment>
<dbReference type="EMBL" id="PUHR01000004">
    <property type="protein sequence ID" value="KAG0672236.1"/>
    <property type="molecule type" value="Genomic_DNA"/>
</dbReference>
<dbReference type="Proteomes" id="UP000750334">
    <property type="component" value="Unassembled WGS sequence"/>
</dbReference>
<feature type="transmembrane region" description="Helical" evidence="10">
    <location>
        <begin position="34"/>
        <end position="56"/>
    </location>
</feature>
<evidence type="ECO:0000256" key="7">
    <source>
        <dbReference type="ARBA" id="ARBA00023288"/>
    </source>
</evidence>
<protein>
    <recommendedName>
        <fullName evidence="10">Palmitoyltransferase</fullName>
        <ecNumber evidence="10">2.3.1.225</ecNumber>
    </recommendedName>
</protein>
<gene>
    <name evidence="12" type="primary">PFA3</name>
    <name evidence="12" type="ORF">C6P45_003711</name>
</gene>
<evidence type="ECO:0000256" key="8">
    <source>
        <dbReference type="ARBA" id="ARBA00023315"/>
    </source>
</evidence>
<evidence type="ECO:0000256" key="5">
    <source>
        <dbReference type="ARBA" id="ARBA00023136"/>
    </source>
</evidence>
<proteinExistence type="inferred from homology"/>
<dbReference type="PANTHER" id="PTHR12246">
    <property type="entry name" value="PALMITOYLTRANSFERASE ZDHHC16"/>
    <property type="match status" value="1"/>
</dbReference>
<feature type="transmembrane region" description="Helical" evidence="10">
    <location>
        <begin position="188"/>
        <end position="210"/>
    </location>
</feature>
<dbReference type="GO" id="GO:0019706">
    <property type="term" value="F:protein-cysteine S-palmitoyltransferase activity"/>
    <property type="evidence" value="ECO:0007669"/>
    <property type="project" value="UniProtKB-EC"/>
</dbReference>
<feature type="transmembrane region" description="Helical" evidence="10">
    <location>
        <begin position="153"/>
        <end position="176"/>
    </location>
</feature>
<keyword evidence="13" id="KW-1185">Reference proteome</keyword>
<dbReference type="OrthoDB" id="302728at2759"/>
<comment type="subcellular location">
    <subcellularLocation>
        <location evidence="1">Membrane</location>
        <topology evidence="1">Multi-pass membrane protein</topology>
    </subcellularLocation>
</comment>
<evidence type="ECO:0000256" key="9">
    <source>
        <dbReference type="ARBA" id="ARBA00048048"/>
    </source>
</evidence>
<reference evidence="12 13" key="1">
    <citation type="submission" date="2020-11" db="EMBL/GenBank/DDBJ databases">
        <title>Kefir isolates.</title>
        <authorList>
            <person name="Marcisauskas S."/>
            <person name="Kim Y."/>
            <person name="Blasche S."/>
        </authorList>
    </citation>
    <scope>NUCLEOTIDE SEQUENCE [LARGE SCALE GENOMIC DNA]</scope>
    <source>
        <strain evidence="12 13">OG2</strain>
    </source>
</reference>
<keyword evidence="6" id="KW-0564">Palmitate</keyword>
<evidence type="ECO:0000256" key="6">
    <source>
        <dbReference type="ARBA" id="ARBA00023139"/>
    </source>
</evidence>
<evidence type="ECO:0000256" key="10">
    <source>
        <dbReference type="RuleBase" id="RU079119"/>
    </source>
</evidence>
<evidence type="ECO:0000256" key="3">
    <source>
        <dbReference type="ARBA" id="ARBA00022692"/>
    </source>
</evidence>
<sequence>MLRVNLSVTSLFPKILTTGLYIWTYYVTVTKVTILPYNVVFTISTVLSLTALYTYFQVINVGPGSTLDFPDLAIRNLHGVEIGAELPPEYLTQKSVTMKHDGRFRVCQTCKHWKPDRAHHCSSCEKCILKMDHHCPWFAECIGFANQKFFIQFLLYTTVYSTFILTVTSIQLFTWFHSGRYANEFINIPILQIWILAIVVTISMYIFSWFTIRQMVHNQTTIEMYGQRRYRREFEIRHGIQPSSDMNVFDLGTSGANWREVMGDSWVEWIFPMKTFRSQRSRHTLDEHGLYFRVNNSPSTLGFLQDSCLQDRLLRRVTPRSSLDIDDHQS</sequence>
<dbReference type="AlphaFoldDB" id="A0A9P6WGP5"/>
<keyword evidence="5 10" id="KW-0472">Membrane</keyword>
<evidence type="ECO:0000256" key="2">
    <source>
        <dbReference type="ARBA" id="ARBA00022679"/>
    </source>
</evidence>
<evidence type="ECO:0000259" key="11">
    <source>
        <dbReference type="Pfam" id="PF01529"/>
    </source>
</evidence>